<organism evidence="3 4">
    <name type="scientific">Geodermatophilus africanus</name>
    <dbReference type="NCBI Taxonomy" id="1137993"/>
    <lineage>
        <taxon>Bacteria</taxon>
        <taxon>Bacillati</taxon>
        <taxon>Actinomycetota</taxon>
        <taxon>Actinomycetes</taxon>
        <taxon>Geodermatophilales</taxon>
        <taxon>Geodermatophilaceae</taxon>
        <taxon>Geodermatophilus</taxon>
    </lineage>
</organism>
<dbReference type="InterPro" id="IPR054491">
    <property type="entry name" value="MGH1-like_GH"/>
</dbReference>
<dbReference type="EMBL" id="FNOT01000021">
    <property type="protein sequence ID" value="SDZ10821.1"/>
    <property type="molecule type" value="Genomic_DNA"/>
</dbReference>
<evidence type="ECO:0000259" key="2">
    <source>
        <dbReference type="Pfam" id="PF22422"/>
    </source>
</evidence>
<dbReference type="Proteomes" id="UP000198921">
    <property type="component" value="Unassembled WGS sequence"/>
</dbReference>
<dbReference type="AlphaFoldDB" id="A0A1H3QCG5"/>
<name>A0A1H3QCG5_9ACTN</name>
<evidence type="ECO:0000313" key="4">
    <source>
        <dbReference type="Proteomes" id="UP000198921"/>
    </source>
</evidence>
<dbReference type="STRING" id="1137993.SAMN05660209_04699"/>
<dbReference type="GO" id="GO:0005975">
    <property type="term" value="P:carbohydrate metabolic process"/>
    <property type="evidence" value="ECO:0007669"/>
    <property type="project" value="InterPro"/>
</dbReference>
<feature type="domain" description="Mannosylglycerate hydrolase MGH1-like glycoside hydrolase" evidence="2">
    <location>
        <begin position="381"/>
        <end position="604"/>
    </location>
</feature>
<dbReference type="InterPro" id="IPR032856">
    <property type="entry name" value="GDE_N_bis"/>
</dbReference>
<dbReference type="InterPro" id="IPR012341">
    <property type="entry name" value="6hp_glycosidase-like_sf"/>
</dbReference>
<protein>
    <submittedName>
        <fullName evidence="3">Glycogen debranching enzyme (Alpha-1,6-glucosidase)</fullName>
    </submittedName>
</protein>
<feature type="domain" description="Putative glycogen debranching enzyme N-terminal" evidence="1">
    <location>
        <begin position="20"/>
        <end position="208"/>
    </location>
</feature>
<reference evidence="4" key="1">
    <citation type="submission" date="2016-10" db="EMBL/GenBank/DDBJ databases">
        <authorList>
            <person name="Varghese N."/>
            <person name="Submissions S."/>
        </authorList>
    </citation>
    <scope>NUCLEOTIDE SEQUENCE [LARGE SCALE GENOMIC DNA]</scope>
    <source>
        <strain evidence="4">DSM 45422</strain>
    </source>
</reference>
<evidence type="ECO:0000259" key="1">
    <source>
        <dbReference type="Pfam" id="PF14742"/>
    </source>
</evidence>
<proteinExistence type="predicted"/>
<dbReference type="Gene3D" id="1.50.10.10">
    <property type="match status" value="1"/>
</dbReference>
<keyword evidence="4" id="KW-1185">Reference proteome</keyword>
<sequence>MGAWTPEAEPTSTGGGAVTLVEGSSFCICTPGGDLNGAGPHGVFFRDTRILSRWDLRVDGETPQPLAAMTPEPYRGTFLGRLPRRAGRTDTNLLVQRDRRVGNGLREDVVIRNSAGEPAACTVTVAVEADFADLFEVKEGRVQARGERRVHGQGERLVLDQRWRDNHRGAVVLAPGASFDTVSSVAQSAGSIRYEVVVPARGQWTASLLVQPVVDGEEVEPSFPLDRPVRESLPARRLQRWQATTPIATTGHEGLQRVLRRSQQDLGALRIFDPVDPSLAAVAAGAPWFMALFGRDSLLTAYMALPVDRSLALGTLRTLARHQGRNTDPLTEEEPGRILHEVRLGVESGLSLGGGSTYYGTVDATPLFVVLLGELARWGADPQQVAELLPHADLALEWIRRHGDRDGDGFVEYQRATDRGLANQGWKDSWDGITSADGRPAEAPIALCEVQGYVYDAYRTRAELARLMGEEDVARGWDDRAAALREAFNERFWLPERGWFALALDRDERPVDACASNMGHCLWSGIVDEDKAPLVAEHLLSPAMFSGWGVRTLSSAMGAYDPVSYHNGSVWPHDNALVLAGLMRYGFVREAQRVAEALLEAAQHFGGRLPELFCGFDRREFPEPVSYPTSCSPQAWASAAPVQVIRTLLRFDPELPQERLWVDPVLPPAFAPLRVEGVALGAGRVSVEVTGEETLVEGLPSGVELRCEPRPREDSYPA</sequence>
<dbReference type="OrthoDB" id="9759959at2"/>
<gene>
    <name evidence="3" type="ORF">SAMN05660209_04699</name>
</gene>
<dbReference type="SUPFAM" id="SSF48208">
    <property type="entry name" value="Six-hairpin glycosidases"/>
    <property type="match status" value="1"/>
</dbReference>
<dbReference type="RefSeq" id="WP_091161643.1">
    <property type="nucleotide sequence ID" value="NZ_FNOT01000021.1"/>
</dbReference>
<dbReference type="Pfam" id="PF14742">
    <property type="entry name" value="GDE_N_bis"/>
    <property type="match status" value="1"/>
</dbReference>
<evidence type="ECO:0000313" key="3">
    <source>
        <dbReference type="EMBL" id="SDZ10821.1"/>
    </source>
</evidence>
<dbReference type="InterPro" id="IPR008928">
    <property type="entry name" value="6-hairpin_glycosidase_sf"/>
</dbReference>
<accession>A0A1H3QCG5</accession>
<dbReference type="Pfam" id="PF22422">
    <property type="entry name" value="MGH1-like_GH"/>
    <property type="match status" value="1"/>
</dbReference>